<evidence type="ECO:0000313" key="3">
    <source>
        <dbReference type="EMBL" id="EDR10514.1"/>
    </source>
</evidence>
<evidence type="ECO:0000256" key="2">
    <source>
        <dbReference type="SAM" id="MobiDB-lite"/>
    </source>
</evidence>
<dbReference type="Gene3D" id="2.130.10.10">
    <property type="entry name" value="YVTN repeat-like/Quinoprotein amine dehydrogenase"/>
    <property type="match status" value="1"/>
</dbReference>
<dbReference type="Proteomes" id="UP000001194">
    <property type="component" value="Unassembled WGS sequence"/>
</dbReference>
<dbReference type="EMBL" id="DS547097">
    <property type="protein sequence ID" value="EDR10514.1"/>
    <property type="molecule type" value="Genomic_DNA"/>
</dbReference>
<name>B0D453_LACBS</name>
<accession>B0D453</accession>
<organism evidence="4">
    <name type="scientific">Laccaria bicolor (strain S238N-H82 / ATCC MYA-4686)</name>
    <name type="common">Bicoloured deceiver</name>
    <name type="synonym">Laccaria laccata var. bicolor</name>
    <dbReference type="NCBI Taxonomy" id="486041"/>
    <lineage>
        <taxon>Eukaryota</taxon>
        <taxon>Fungi</taxon>
        <taxon>Dikarya</taxon>
        <taxon>Basidiomycota</taxon>
        <taxon>Agaricomycotina</taxon>
        <taxon>Agaricomycetes</taxon>
        <taxon>Agaricomycetidae</taxon>
        <taxon>Agaricales</taxon>
        <taxon>Agaricineae</taxon>
        <taxon>Hydnangiaceae</taxon>
        <taxon>Laccaria</taxon>
    </lineage>
</organism>
<feature type="compositionally biased region" description="Basic and acidic residues" evidence="2">
    <location>
        <begin position="20"/>
        <end position="46"/>
    </location>
</feature>
<feature type="region of interest" description="Disordered" evidence="2">
    <location>
        <begin position="20"/>
        <end position="66"/>
    </location>
</feature>
<evidence type="ECO:0000313" key="4">
    <source>
        <dbReference type="Proteomes" id="UP000001194"/>
    </source>
</evidence>
<dbReference type="OrthoDB" id="64353at2759"/>
<reference evidence="3 4" key="1">
    <citation type="journal article" date="2008" name="Nature">
        <title>The genome of Laccaria bicolor provides insights into mycorrhizal symbiosis.</title>
        <authorList>
            <person name="Martin F."/>
            <person name="Aerts A."/>
            <person name="Ahren D."/>
            <person name="Brun A."/>
            <person name="Danchin E.G.J."/>
            <person name="Duchaussoy F."/>
            <person name="Gibon J."/>
            <person name="Kohler A."/>
            <person name="Lindquist E."/>
            <person name="Pereda V."/>
            <person name="Salamov A."/>
            <person name="Shapiro H.J."/>
            <person name="Wuyts J."/>
            <person name="Blaudez D."/>
            <person name="Buee M."/>
            <person name="Brokstein P."/>
            <person name="Canbaeck B."/>
            <person name="Cohen D."/>
            <person name="Courty P.E."/>
            <person name="Coutinho P.M."/>
            <person name="Delaruelle C."/>
            <person name="Detter J.C."/>
            <person name="Deveau A."/>
            <person name="DiFazio S."/>
            <person name="Duplessis S."/>
            <person name="Fraissinet-Tachet L."/>
            <person name="Lucic E."/>
            <person name="Frey-Klett P."/>
            <person name="Fourrey C."/>
            <person name="Feussner I."/>
            <person name="Gay G."/>
            <person name="Grimwood J."/>
            <person name="Hoegger P.J."/>
            <person name="Jain P."/>
            <person name="Kilaru S."/>
            <person name="Labbe J."/>
            <person name="Lin Y.C."/>
            <person name="Legue V."/>
            <person name="Le Tacon F."/>
            <person name="Marmeisse R."/>
            <person name="Melayah D."/>
            <person name="Montanini B."/>
            <person name="Muratet M."/>
            <person name="Nehls U."/>
            <person name="Niculita-Hirzel H."/>
            <person name="Oudot-Le Secq M.P."/>
            <person name="Peter M."/>
            <person name="Quesneville H."/>
            <person name="Rajashekar B."/>
            <person name="Reich M."/>
            <person name="Rouhier N."/>
            <person name="Schmutz J."/>
            <person name="Yin T."/>
            <person name="Chalot M."/>
            <person name="Henrissat B."/>
            <person name="Kuees U."/>
            <person name="Lucas S."/>
            <person name="Van de Peer Y."/>
            <person name="Podila G.K."/>
            <person name="Polle A."/>
            <person name="Pukkila P.J."/>
            <person name="Richardson P.M."/>
            <person name="Rouze P."/>
            <person name="Sanders I.R."/>
            <person name="Stajich J.E."/>
            <person name="Tunlid A."/>
            <person name="Tuskan G."/>
            <person name="Grigoriev I.V."/>
        </authorList>
    </citation>
    <scope>NUCLEOTIDE SEQUENCE [LARGE SCALE GENOMIC DNA]</scope>
    <source>
        <strain evidence="4">S238N-H82 / ATCC MYA-4686</strain>
    </source>
</reference>
<feature type="repeat" description="WD" evidence="1">
    <location>
        <begin position="203"/>
        <end position="233"/>
    </location>
</feature>
<sequence>MRLDGPRTNLPQYGRLVERSVSEECSDWEERSDSEEFSHSEERSDSGEFSGSEECSDSEEHSNSERPAHLELSIHEICHYRLGPALWTYRRDSDKPDLDELLMPLRWPTDILGNTFDKNCMGQMKLLAMIHEAGLLHFQNLGKDPGANFACSPDGRIFGVRLLDKEVIAMLHFSSADAGFDLVTQLPIPFTTPKFHIPSVPPAFSADGSKFAVAAKDGTVSVWDVRNKIPLMVKKPNPDVHDVYSLKFSSGTLGREVLAITEHQHFTFDAIRIRLIDSTSFEIEETLDFKLAPILRTPPERSNVLFDPDGDMMYAEQNGRLCEWKLRAREEGPDWWLGGG</sequence>
<dbReference type="InterPro" id="IPR001680">
    <property type="entry name" value="WD40_rpt"/>
</dbReference>
<dbReference type="PROSITE" id="PS50082">
    <property type="entry name" value="WD_REPEATS_2"/>
    <property type="match status" value="1"/>
</dbReference>
<dbReference type="GeneID" id="6074449"/>
<gene>
    <name evidence="3" type="ORF">LACBIDRAFT_293553</name>
</gene>
<dbReference type="STRING" id="486041.B0D453"/>
<dbReference type="KEGG" id="lbc:LACBIDRAFT_293553"/>
<protein>
    <submittedName>
        <fullName evidence="3">Predicted protein</fullName>
    </submittedName>
</protein>
<dbReference type="RefSeq" id="XP_001878964.1">
    <property type="nucleotide sequence ID" value="XM_001878929.1"/>
</dbReference>
<dbReference type="InterPro" id="IPR015943">
    <property type="entry name" value="WD40/YVTN_repeat-like_dom_sf"/>
</dbReference>
<dbReference type="SUPFAM" id="SSF69322">
    <property type="entry name" value="Tricorn protease domain 2"/>
    <property type="match status" value="1"/>
</dbReference>
<proteinExistence type="predicted"/>
<dbReference type="HOGENOM" id="CLU_031726_0_0_1"/>
<dbReference type="AlphaFoldDB" id="B0D453"/>
<dbReference type="InParanoid" id="B0D453"/>
<evidence type="ECO:0000256" key="1">
    <source>
        <dbReference type="PROSITE-ProRule" id="PRU00221"/>
    </source>
</evidence>
<keyword evidence="4" id="KW-1185">Reference proteome</keyword>
<keyword evidence="1" id="KW-0853">WD repeat</keyword>